<dbReference type="RefSeq" id="WP_203930636.1">
    <property type="nucleotide sequence ID" value="NZ_BOPH01000082.1"/>
</dbReference>
<dbReference type="EMBL" id="BOPH01000082">
    <property type="protein sequence ID" value="GIJ70741.1"/>
    <property type="molecule type" value="Genomic_DNA"/>
</dbReference>
<dbReference type="Proteomes" id="UP000635606">
    <property type="component" value="Unassembled WGS sequence"/>
</dbReference>
<proteinExistence type="predicted"/>
<name>A0A8J3ZW59_9ACTN</name>
<organism evidence="1 2">
    <name type="scientific">Virgisporangium ochraceum</name>
    <dbReference type="NCBI Taxonomy" id="65505"/>
    <lineage>
        <taxon>Bacteria</taxon>
        <taxon>Bacillati</taxon>
        <taxon>Actinomycetota</taxon>
        <taxon>Actinomycetes</taxon>
        <taxon>Micromonosporales</taxon>
        <taxon>Micromonosporaceae</taxon>
        <taxon>Virgisporangium</taxon>
    </lineage>
</organism>
<comment type="caution">
    <text evidence="1">The sequence shown here is derived from an EMBL/GenBank/DDBJ whole genome shotgun (WGS) entry which is preliminary data.</text>
</comment>
<gene>
    <name evidence="1" type="ORF">Voc01_056580</name>
</gene>
<keyword evidence="2" id="KW-1185">Reference proteome</keyword>
<protein>
    <submittedName>
        <fullName evidence="1">Uncharacterized protein</fullName>
    </submittedName>
</protein>
<accession>A0A8J3ZW59</accession>
<reference evidence="1" key="1">
    <citation type="submission" date="2021-01" db="EMBL/GenBank/DDBJ databases">
        <title>Whole genome shotgun sequence of Virgisporangium ochraceum NBRC 16418.</title>
        <authorList>
            <person name="Komaki H."/>
            <person name="Tamura T."/>
        </authorList>
    </citation>
    <scope>NUCLEOTIDE SEQUENCE</scope>
    <source>
        <strain evidence="1">NBRC 16418</strain>
    </source>
</reference>
<evidence type="ECO:0000313" key="2">
    <source>
        <dbReference type="Proteomes" id="UP000635606"/>
    </source>
</evidence>
<dbReference type="AlphaFoldDB" id="A0A8J3ZW59"/>
<sequence>MPRVLIAPVTVTPTKPLTPSHIKGLLWVDVMYRATAALADTTYRYSNTTYNVTAQTLGYWEFLDRTIGDTDYSAQTEEELGESYMRFQAEGRRPPFAALRPYLRAVESSGWVHPASARLLELWTGHFARLGLHDPGLTTVRHPAFGLEELIDHLAARDLCLDCRPDNGPVYLDLTRYGMPLRQIVTRECQPNYLAGALRELVPLATSYDRTVLVHDRELTDDYLLLQRLLGVLGAEVVRDAVTRVPVDGVIRSSRFGGWHGYTVPSLVETCGDADPEVLRLGMRLYFIAVLGRGSDRSFQAALLRQYVDRARTILAGGAGAATHDVVGYLRRHRPRGGLHVDPYRLTSAMLGRRDRAVAGDVAGQVYC</sequence>
<evidence type="ECO:0000313" key="1">
    <source>
        <dbReference type="EMBL" id="GIJ70741.1"/>
    </source>
</evidence>